<dbReference type="SUPFAM" id="SSF46689">
    <property type="entry name" value="Homeodomain-like"/>
    <property type="match status" value="1"/>
</dbReference>
<dbReference type="RefSeq" id="WP_066529634.1">
    <property type="nucleotide sequence ID" value="NZ_JBHSFZ010000031.1"/>
</dbReference>
<organism evidence="5 6">
    <name type="scientific">Sphingobium tyrosinilyticum</name>
    <dbReference type="NCBI Taxonomy" id="2715436"/>
    <lineage>
        <taxon>Bacteria</taxon>
        <taxon>Pseudomonadati</taxon>
        <taxon>Pseudomonadota</taxon>
        <taxon>Alphaproteobacteria</taxon>
        <taxon>Sphingomonadales</taxon>
        <taxon>Sphingomonadaceae</taxon>
        <taxon>Sphingobium</taxon>
    </lineage>
</organism>
<sequence length="229" mass="26047">MWVKEAKKRGSRVDAKPEPKATRVRRMGRPPSKRAGEIEEAILSAAKELFLSLGYEATSMEAVAQAAGVSKRTLYIRHSTKEALIKSVVEDRVRNWSNEASARNSDVPEKFPDSLKRHAQTFVHMLANPEVRQFDRLIMTTAQRFPEIAETFYNVGYNYELGFLTNEIIRGTQDDAVPPKEPRRVALQLLSMIQGWRRTEETVRTISPEEAAEFASQAVDVLLRGRDSW</sequence>
<feature type="compositionally biased region" description="Basic residues" evidence="3">
    <location>
        <begin position="1"/>
        <end position="10"/>
    </location>
</feature>
<dbReference type="PROSITE" id="PS50977">
    <property type="entry name" value="HTH_TETR_2"/>
    <property type="match status" value="1"/>
</dbReference>
<gene>
    <name evidence="5" type="ORF">ACFO3E_14775</name>
</gene>
<feature type="compositionally biased region" description="Basic and acidic residues" evidence="3">
    <location>
        <begin position="11"/>
        <end position="21"/>
    </location>
</feature>
<name>A0ABV9F5C8_9SPHN</name>
<dbReference type="InterPro" id="IPR009057">
    <property type="entry name" value="Homeodomain-like_sf"/>
</dbReference>
<dbReference type="PRINTS" id="PR00455">
    <property type="entry name" value="HTHTETR"/>
</dbReference>
<evidence type="ECO:0000256" key="3">
    <source>
        <dbReference type="SAM" id="MobiDB-lite"/>
    </source>
</evidence>
<feature type="compositionally biased region" description="Basic residues" evidence="3">
    <location>
        <begin position="22"/>
        <end position="32"/>
    </location>
</feature>
<proteinExistence type="predicted"/>
<keyword evidence="1 2" id="KW-0238">DNA-binding</keyword>
<dbReference type="InterPro" id="IPR039536">
    <property type="entry name" value="TetR_C_Proteobacteria"/>
</dbReference>
<reference evidence="6" key="1">
    <citation type="journal article" date="2019" name="Int. J. Syst. Evol. Microbiol.">
        <title>The Global Catalogue of Microorganisms (GCM) 10K type strain sequencing project: providing services to taxonomists for standard genome sequencing and annotation.</title>
        <authorList>
            <consortium name="The Broad Institute Genomics Platform"/>
            <consortium name="The Broad Institute Genome Sequencing Center for Infectious Disease"/>
            <person name="Wu L."/>
            <person name="Ma J."/>
        </authorList>
    </citation>
    <scope>NUCLEOTIDE SEQUENCE [LARGE SCALE GENOMIC DNA]</scope>
    <source>
        <strain evidence="6">NBRC 103632</strain>
    </source>
</reference>
<feature type="domain" description="HTH tetR-type" evidence="4">
    <location>
        <begin position="36"/>
        <end position="96"/>
    </location>
</feature>
<dbReference type="Proteomes" id="UP001595957">
    <property type="component" value="Unassembled WGS sequence"/>
</dbReference>
<evidence type="ECO:0000259" key="4">
    <source>
        <dbReference type="PROSITE" id="PS50977"/>
    </source>
</evidence>
<feature type="DNA-binding region" description="H-T-H motif" evidence="2">
    <location>
        <begin position="59"/>
        <end position="78"/>
    </location>
</feature>
<accession>A0ABV9F5C8</accession>
<dbReference type="PANTHER" id="PTHR30055:SF146">
    <property type="entry name" value="HTH-TYPE TRANSCRIPTIONAL DUAL REGULATOR CECR"/>
    <property type="match status" value="1"/>
</dbReference>
<dbReference type="InterPro" id="IPR036271">
    <property type="entry name" value="Tet_transcr_reg_TetR-rel_C_sf"/>
</dbReference>
<dbReference type="Pfam" id="PF00440">
    <property type="entry name" value="TetR_N"/>
    <property type="match status" value="1"/>
</dbReference>
<dbReference type="InterPro" id="IPR001647">
    <property type="entry name" value="HTH_TetR"/>
</dbReference>
<dbReference type="SUPFAM" id="SSF48498">
    <property type="entry name" value="Tetracyclin repressor-like, C-terminal domain"/>
    <property type="match status" value="1"/>
</dbReference>
<dbReference type="PANTHER" id="PTHR30055">
    <property type="entry name" value="HTH-TYPE TRANSCRIPTIONAL REGULATOR RUTR"/>
    <property type="match status" value="1"/>
</dbReference>
<dbReference type="Pfam" id="PF14246">
    <property type="entry name" value="TetR_C_7"/>
    <property type="match status" value="1"/>
</dbReference>
<feature type="region of interest" description="Disordered" evidence="3">
    <location>
        <begin position="1"/>
        <end position="35"/>
    </location>
</feature>
<evidence type="ECO:0000256" key="1">
    <source>
        <dbReference type="ARBA" id="ARBA00023125"/>
    </source>
</evidence>
<protein>
    <submittedName>
        <fullName evidence="5">TetR/AcrR family transcriptional regulator</fullName>
    </submittedName>
</protein>
<comment type="caution">
    <text evidence="5">The sequence shown here is derived from an EMBL/GenBank/DDBJ whole genome shotgun (WGS) entry which is preliminary data.</text>
</comment>
<evidence type="ECO:0000313" key="6">
    <source>
        <dbReference type="Proteomes" id="UP001595957"/>
    </source>
</evidence>
<evidence type="ECO:0000313" key="5">
    <source>
        <dbReference type="EMBL" id="MFC4595449.1"/>
    </source>
</evidence>
<dbReference type="EMBL" id="JBHSFZ010000031">
    <property type="protein sequence ID" value="MFC4595449.1"/>
    <property type="molecule type" value="Genomic_DNA"/>
</dbReference>
<dbReference type="InterPro" id="IPR050109">
    <property type="entry name" value="HTH-type_TetR-like_transc_reg"/>
</dbReference>
<evidence type="ECO:0000256" key="2">
    <source>
        <dbReference type="PROSITE-ProRule" id="PRU00335"/>
    </source>
</evidence>
<dbReference type="Gene3D" id="1.10.357.10">
    <property type="entry name" value="Tetracycline Repressor, domain 2"/>
    <property type="match status" value="1"/>
</dbReference>
<keyword evidence="6" id="KW-1185">Reference proteome</keyword>